<evidence type="ECO:0000256" key="1">
    <source>
        <dbReference type="SAM" id="MobiDB-lite"/>
    </source>
</evidence>
<accession>A0ABV2YAU4</accession>
<evidence type="ECO:0000313" key="3">
    <source>
        <dbReference type="Proteomes" id="UP001550850"/>
    </source>
</evidence>
<keyword evidence="3" id="KW-1185">Reference proteome</keyword>
<evidence type="ECO:0000313" key="2">
    <source>
        <dbReference type="EMBL" id="MEU3552851.1"/>
    </source>
</evidence>
<comment type="caution">
    <text evidence="2">The sequence shown here is derived from an EMBL/GenBank/DDBJ whole genome shotgun (WGS) entry which is preliminary data.</text>
</comment>
<reference evidence="2 3" key="1">
    <citation type="submission" date="2024-06" db="EMBL/GenBank/DDBJ databases">
        <title>The Natural Products Discovery Center: Release of the First 8490 Sequenced Strains for Exploring Actinobacteria Biosynthetic Diversity.</title>
        <authorList>
            <person name="Kalkreuter E."/>
            <person name="Kautsar S.A."/>
            <person name="Yang D."/>
            <person name="Bader C.D."/>
            <person name="Teijaro C.N."/>
            <person name="Fluegel L."/>
            <person name="Davis C.M."/>
            <person name="Simpson J.R."/>
            <person name="Lauterbach L."/>
            <person name="Steele A.D."/>
            <person name="Gui C."/>
            <person name="Meng S."/>
            <person name="Li G."/>
            <person name="Viehrig K."/>
            <person name="Ye F."/>
            <person name="Su P."/>
            <person name="Kiefer A.F."/>
            <person name="Nichols A."/>
            <person name="Cepeda A.J."/>
            <person name="Yan W."/>
            <person name="Fan B."/>
            <person name="Jiang Y."/>
            <person name="Adhikari A."/>
            <person name="Zheng C.-J."/>
            <person name="Schuster L."/>
            <person name="Cowan T.M."/>
            <person name="Smanski M.J."/>
            <person name="Chevrette M.G."/>
            <person name="De Carvalho L.P.S."/>
            <person name="Shen B."/>
        </authorList>
    </citation>
    <scope>NUCLEOTIDE SEQUENCE [LARGE SCALE GENOMIC DNA]</scope>
    <source>
        <strain evidence="2 3">NPDC038104</strain>
    </source>
</reference>
<dbReference type="RefSeq" id="WP_108953665.1">
    <property type="nucleotide sequence ID" value="NZ_BEVZ01000003.1"/>
</dbReference>
<gene>
    <name evidence="2" type="ORF">AB0E65_01215</name>
</gene>
<protein>
    <submittedName>
        <fullName evidence="2">Iron-containing redox enzyme family protein</fullName>
    </submittedName>
</protein>
<dbReference type="Gene3D" id="1.20.910.10">
    <property type="entry name" value="Heme oxygenase-like"/>
    <property type="match status" value="1"/>
</dbReference>
<dbReference type="Pfam" id="PF14518">
    <property type="entry name" value="Haem_oxygenas_2"/>
    <property type="match status" value="1"/>
</dbReference>
<dbReference type="Proteomes" id="UP001550850">
    <property type="component" value="Unassembled WGS sequence"/>
</dbReference>
<proteinExistence type="predicted"/>
<dbReference type="SMART" id="SM01236">
    <property type="entry name" value="Haem_oxygenase_2"/>
    <property type="match status" value="1"/>
</dbReference>
<dbReference type="EMBL" id="JBEZUR010000001">
    <property type="protein sequence ID" value="MEU3552851.1"/>
    <property type="molecule type" value="Genomic_DNA"/>
</dbReference>
<organism evidence="2 3">
    <name type="scientific">Streptomyces fragilis</name>
    <dbReference type="NCBI Taxonomy" id="67301"/>
    <lineage>
        <taxon>Bacteria</taxon>
        <taxon>Bacillati</taxon>
        <taxon>Actinomycetota</taxon>
        <taxon>Actinomycetes</taxon>
        <taxon>Kitasatosporales</taxon>
        <taxon>Streptomycetaceae</taxon>
        <taxon>Streptomyces</taxon>
    </lineage>
</organism>
<feature type="region of interest" description="Disordered" evidence="1">
    <location>
        <begin position="728"/>
        <end position="749"/>
    </location>
</feature>
<sequence length="749" mass="84172">MNASTAFALPDAMTSLPRGPRHFGPRAAEEAAEIVAGPPRALFGRLLTDQESETTLLVALQVVESFLASARLPAQPPLDAADVAAWTAGVRREIEPAVRALRDRPRETRELVLRQRAPLTLLGACWLDTVSQAATQPSVVVNRLFGHHWLLQGEGEFERGQLARRRRSLAEQRVHVPAVESADFLRQTEARPLTALTAAFHLALSRLPSSFLPEVVGVHYATAALGTDSLLLGDEPLLAEEDVRPLVEEYLLFAGKSPTGEDDRARMLRAVALVLDLEREHVATLTELADRHDGLSLEGRVARIVERHAAFAGRQHRGVRVGDRRLADWLGDPDLDLREFVARFRESRQMRTDADGNCRFLKSIKFGGPMFGIFDEREAAVFTEWSRAIAAGESPDLDFEPDTAGDARFEERAAALRAHRPAELVLEDAPAGLDDRHLLHRVVNVEQYPHILPVARKLAEAGLRDAEILFRYGGGGKLTDASYFDYTPEALMERVDRIYWDKLVDPYRPLTEIPDRDEVVFQQTTYALGSLIDGAWAHRIGNLGRNDRRSDAMLFSIYADEMGRGDLAKNHITLIHQVLASMDIHLPHIRQPEFLDQGDLPDHLYGFSLHQLSLSLFPDSLYNEILGYNLGIEMFGLGEMRLHEIQKLRRHNFDVSYEEAHLSIDNFSAGHARQSADIVVSFLEDVRRRSGEEAVQREWRRVWRGYASFAYFVEHHLVRQALEQEQELEQEREAGAAGPLPQDEADLLI</sequence>
<name>A0ABV2YAU4_9ACTN</name>
<dbReference type="InterPro" id="IPR016084">
    <property type="entry name" value="Haem_Oase-like_multi-hlx"/>
</dbReference>